<feature type="domain" description="ABC transmembrane type-1" evidence="10">
    <location>
        <begin position="286"/>
        <end position="528"/>
    </location>
</feature>
<dbReference type="InterPro" id="IPR003439">
    <property type="entry name" value="ABC_transporter-like_ATP-bd"/>
</dbReference>
<protein>
    <recommendedName>
        <fullName evidence="13">ABC transmembrane type-1 domain-containing protein</fullName>
    </recommendedName>
</protein>
<dbReference type="CDD" id="cd18580">
    <property type="entry name" value="ABC_6TM_ABCC_D2"/>
    <property type="match status" value="1"/>
</dbReference>
<dbReference type="InterPro" id="IPR017871">
    <property type="entry name" value="ABC_transporter-like_CS"/>
</dbReference>
<gene>
    <name evidence="11" type="ORF">sscle_02g021210</name>
</gene>
<keyword evidence="3 8" id="KW-0812">Transmembrane</keyword>
<dbReference type="Pfam" id="PF00005">
    <property type="entry name" value="ABC_tran"/>
    <property type="match status" value="1"/>
</dbReference>
<dbReference type="GO" id="GO:0016020">
    <property type="term" value="C:membrane"/>
    <property type="evidence" value="ECO:0007669"/>
    <property type="project" value="UniProtKB-SubCell"/>
</dbReference>
<dbReference type="GO" id="GO:0005524">
    <property type="term" value="F:ATP binding"/>
    <property type="evidence" value="ECO:0007669"/>
    <property type="project" value="UniProtKB-KW"/>
</dbReference>
<dbReference type="InterPro" id="IPR050173">
    <property type="entry name" value="ABC_transporter_C-like"/>
</dbReference>
<dbReference type="AlphaFoldDB" id="A0A1D9PXC4"/>
<dbReference type="GO" id="GO:0016887">
    <property type="term" value="F:ATP hydrolysis activity"/>
    <property type="evidence" value="ECO:0007669"/>
    <property type="project" value="InterPro"/>
</dbReference>
<dbReference type="EMBL" id="CP017815">
    <property type="protein sequence ID" value="APA07351.1"/>
    <property type="molecule type" value="Genomic_DNA"/>
</dbReference>
<dbReference type="VEuPathDB" id="FungiDB:sscle_02g021210"/>
<evidence type="ECO:0008006" key="13">
    <source>
        <dbReference type="Google" id="ProtNLM"/>
    </source>
</evidence>
<evidence type="ECO:0000256" key="5">
    <source>
        <dbReference type="ARBA" id="ARBA00022840"/>
    </source>
</evidence>
<dbReference type="InterPro" id="IPR011527">
    <property type="entry name" value="ABC1_TM_dom"/>
</dbReference>
<keyword evidence="7 8" id="KW-0472">Membrane</keyword>
<dbReference type="Gene3D" id="1.20.1560.10">
    <property type="entry name" value="ABC transporter type 1, transmembrane domain"/>
    <property type="match status" value="1"/>
</dbReference>
<keyword evidence="4" id="KW-0547">Nucleotide-binding</keyword>
<evidence type="ECO:0000313" key="11">
    <source>
        <dbReference type="EMBL" id="APA07351.1"/>
    </source>
</evidence>
<dbReference type="InterPro" id="IPR036640">
    <property type="entry name" value="ABC1_TM_sf"/>
</dbReference>
<feature type="transmembrane region" description="Helical" evidence="8">
    <location>
        <begin position="321"/>
        <end position="351"/>
    </location>
</feature>
<name>A0A1D9PXC4_SCLS1</name>
<dbReference type="GO" id="GO:0140359">
    <property type="term" value="F:ABC-type transporter activity"/>
    <property type="evidence" value="ECO:0007669"/>
    <property type="project" value="InterPro"/>
</dbReference>
<proteinExistence type="predicted"/>
<evidence type="ECO:0000256" key="1">
    <source>
        <dbReference type="ARBA" id="ARBA00004141"/>
    </source>
</evidence>
<accession>A0A1D9PXC4</accession>
<dbReference type="PANTHER" id="PTHR24223:SF399">
    <property type="entry name" value="ABC TRANSPORTER ATNG"/>
    <property type="match status" value="1"/>
</dbReference>
<organism evidence="11 12">
    <name type="scientific">Sclerotinia sclerotiorum (strain ATCC 18683 / 1980 / Ss-1)</name>
    <name type="common">White mold</name>
    <name type="synonym">Whetzelinia sclerotiorum</name>
    <dbReference type="NCBI Taxonomy" id="665079"/>
    <lineage>
        <taxon>Eukaryota</taxon>
        <taxon>Fungi</taxon>
        <taxon>Dikarya</taxon>
        <taxon>Ascomycota</taxon>
        <taxon>Pezizomycotina</taxon>
        <taxon>Leotiomycetes</taxon>
        <taxon>Helotiales</taxon>
        <taxon>Sclerotiniaceae</taxon>
        <taxon>Sclerotinia</taxon>
    </lineage>
</organism>
<evidence type="ECO:0000259" key="9">
    <source>
        <dbReference type="PROSITE" id="PS50893"/>
    </source>
</evidence>
<keyword evidence="2" id="KW-0813">Transport</keyword>
<evidence type="ECO:0000256" key="7">
    <source>
        <dbReference type="ARBA" id="ARBA00023136"/>
    </source>
</evidence>
<feature type="transmembrane region" description="Helical" evidence="8">
    <location>
        <begin position="470"/>
        <end position="491"/>
    </location>
</feature>
<dbReference type="SUPFAM" id="SSF90123">
    <property type="entry name" value="ABC transporter transmembrane region"/>
    <property type="match status" value="1"/>
</dbReference>
<keyword evidence="6 8" id="KW-1133">Transmembrane helix</keyword>
<evidence type="ECO:0000256" key="8">
    <source>
        <dbReference type="SAM" id="Phobius"/>
    </source>
</evidence>
<evidence type="ECO:0000259" key="10">
    <source>
        <dbReference type="PROSITE" id="PS50929"/>
    </source>
</evidence>
<evidence type="ECO:0000256" key="6">
    <source>
        <dbReference type="ARBA" id="ARBA00022989"/>
    </source>
</evidence>
<dbReference type="PROSITE" id="PS50893">
    <property type="entry name" value="ABC_TRANSPORTER_2"/>
    <property type="match status" value="1"/>
</dbReference>
<evidence type="ECO:0000256" key="3">
    <source>
        <dbReference type="ARBA" id="ARBA00022692"/>
    </source>
</evidence>
<evidence type="ECO:0000256" key="4">
    <source>
        <dbReference type="ARBA" id="ARBA00022741"/>
    </source>
</evidence>
<dbReference type="InterPro" id="IPR044726">
    <property type="entry name" value="ABCC_6TM_D2"/>
</dbReference>
<dbReference type="PROSITE" id="PS00211">
    <property type="entry name" value="ABC_TRANSPORTER_1"/>
    <property type="match status" value="1"/>
</dbReference>
<dbReference type="InterPro" id="IPR027417">
    <property type="entry name" value="P-loop_NTPase"/>
</dbReference>
<dbReference type="Proteomes" id="UP000177798">
    <property type="component" value="Chromosome 2"/>
</dbReference>
<dbReference type="SUPFAM" id="SSF52540">
    <property type="entry name" value="P-loop containing nucleoside triphosphate hydrolases"/>
    <property type="match status" value="1"/>
</dbReference>
<reference evidence="12" key="1">
    <citation type="journal article" date="2017" name="Genome Biol. Evol.">
        <title>The complete genome sequence of the phytopathogenic fungus Sclerotinia sclerotiorum reveals insights into the genome architecture of broad host range pathogens.</title>
        <authorList>
            <person name="Derbyshire M."/>
            <person name="Denton-Giles M."/>
            <person name="Hegedus D."/>
            <person name="Seifbarghy S."/>
            <person name="Rollins J."/>
            <person name="van Kan J."/>
            <person name="Seidl M.F."/>
            <person name="Faino L."/>
            <person name="Mbengue M."/>
            <person name="Navaud O."/>
            <person name="Raffaele S."/>
            <person name="Hammond-Kosack K."/>
            <person name="Heard S."/>
            <person name="Oliver R."/>
        </authorList>
    </citation>
    <scope>NUCLEOTIDE SEQUENCE [LARGE SCALE GENOMIC DNA]</scope>
    <source>
        <strain evidence="12">ATCC 18683 / 1980 / Ss-1</strain>
    </source>
</reference>
<keyword evidence="5" id="KW-0067">ATP-binding</keyword>
<sequence>MKPLAATKSSISKGTAISVVDATFGWTKSGQATLKEINIVIQASSLIMIVGARIHLCFLTGNVLLRSIPLALQRNCKANIIGIYDFEPLWYENVINACALQKDMYDLPLGDQTILGSRGIAVSGGQKQRIALARAIYSRKKMAIFDDVLTGLYARTEEHVFNNVFGPEGLLNNLGTTVIVVTDKSHRLSSANHIIAIGQQQKVLEQGDFTQLKSAGGGGYVTRLLSQGEPNISVEKKENIKPEKEAITIKKNIETATTTELDNKRQKGDLSTYKYFCNASGPRNVALALIMAVLSAFCMVYSTFWLQKWVNANQQSPNKDFALYLCVYVLLGVAALVTLWVFCWQILLVIIPRSKQILHQNILKSTLEAPLSSLTTTDVGTTMNRIVLTIMRAIILCITAKYFAVIIPFGLVAVYLIQRYYLFTSHQLRLLDIEAKAPLYSHFLENLDGLATIRAYGWQKALLLACIQRWLAFVLDILTAVFVIIVVVFAVTVRSSMTAADVGVALANIVSTNQALTMLIISWTGLETAIEAVSRVRSFSRDTPFEVRQDVEEIDLEEWRSSGAISLENVSASYR</sequence>
<dbReference type="OrthoDB" id="3542736at2759"/>
<evidence type="ECO:0000313" key="12">
    <source>
        <dbReference type="Proteomes" id="UP000177798"/>
    </source>
</evidence>
<dbReference type="PANTHER" id="PTHR24223">
    <property type="entry name" value="ATP-BINDING CASSETTE SUB-FAMILY C"/>
    <property type="match status" value="1"/>
</dbReference>
<feature type="transmembrane region" description="Helical" evidence="8">
    <location>
        <begin position="393"/>
        <end position="417"/>
    </location>
</feature>
<comment type="subcellular location">
    <subcellularLocation>
        <location evidence="1">Membrane</location>
        <topology evidence="1">Multi-pass membrane protein</topology>
    </subcellularLocation>
</comment>
<feature type="domain" description="ABC transporter" evidence="9">
    <location>
        <begin position="17"/>
        <end position="225"/>
    </location>
</feature>
<evidence type="ECO:0000256" key="2">
    <source>
        <dbReference type="ARBA" id="ARBA00022448"/>
    </source>
</evidence>
<feature type="transmembrane region" description="Helical" evidence="8">
    <location>
        <begin position="285"/>
        <end position="306"/>
    </location>
</feature>
<dbReference type="Pfam" id="PF00664">
    <property type="entry name" value="ABC_membrane"/>
    <property type="match status" value="2"/>
</dbReference>
<dbReference type="Gene3D" id="3.40.50.300">
    <property type="entry name" value="P-loop containing nucleotide triphosphate hydrolases"/>
    <property type="match status" value="1"/>
</dbReference>
<dbReference type="PROSITE" id="PS50929">
    <property type="entry name" value="ABC_TM1F"/>
    <property type="match status" value="1"/>
</dbReference>